<reference evidence="2" key="1">
    <citation type="submission" date="2021-01" db="EMBL/GenBank/DDBJ databases">
        <title>Whole genome shotgun sequence of Cellulomonas pakistanensis NBRC 110800.</title>
        <authorList>
            <person name="Komaki H."/>
            <person name="Tamura T."/>
        </authorList>
    </citation>
    <scope>NUCLEOTIDE SEQUENCE</scope>
    <source>
        <strain evidence="2">NBRC 110800</strain>
    </source>
</reference>
<dbReference type="PANTHER" id="PTHR22916:SF3">
    <property type="entry name" value="UDP-GLCNAC:BETAGAL BETA-1,3-N-ACETYLGLUCOSAMINYLTRANSFERASE-LIKE PROTEIN 1"/>
    <property type="match status" value="1"/>
</dbReference>
<dbReference type="InterPro" id="IPR029044">
    <property type="entry name" value="Nucleotide-diphossugar_trans"/>
</dbReference>
<dbReference type="Pfam" id="PF00535">
    <property type="entry name" value="Glycos_transf_2"/>
    <property type="match status" value="1"/>
</dbReference>
<dbReference type="PANTHER" id="PTHR22916">
    <property type="entry name" value="GLYCOSYLTRANSFERASE"/>
    <property type="match status" value="1"/>
</dbReference>
<sequence>MPLDIFVPYWGDPALLRETVASVLAQRNGDWLLTVVDDAYPDESVPAWFATIDDPRVTYVRKPVNEGITANYRTCVSMATQESVVILGCDDVLLPNFVDVVTAARDRFPDAAIIQPGVEVIDEHGRLVRPLADRVKQDVVRPRASGTRVLQGEPLAANLMHGDWLYWPSLVFRRDVLVRTPFLDDLPLIQDLALVMDMVLDGEQLVLEPAVCFRYRRHGHSASSASLLDGRRFSGERAYFAHVAARCDAQGWHRAARAARLAVTSRLHALTLLPRAARTGRAGVTTMLRHAFGPMRP</sequence>
<keyword evidence="3" id="KW-1185">Reference proteome</keyword>
<dbReference type="EMBL" id="BONO01000009">
    <property type="protein sequence ID" value="GIG36089.1"/>
    <property type="molecule type" value="Genomic_DNA"/>
</dbReference>
<dbReference type="Gene3D" id="3.90.550.10">
    <property type="entry name" value="Spore Coat Polysaccharide Biosynthesis Protein SpsA, Chain A"/>
    <property type="match status" value="1"/>
</dbReference>
<dbReference type="Proteomes" id="UP000642125">
    <property type="component" value="Unassembled WGS sequence"/>
</dbReference>
<evidence type="ECO:0000259" key="1">
    <source>
        <dbReference type="Pfam" id="PF00535"/>
    </source>
</evidence>
<organism evidence="2 3">
    <name type="scientific">Cellulomonas pakistanensis</name>
    <dbReference type="NCBI Taxonomy" id="992287"/>
    <lineage>
        <taxon>Bacteria</taxon>
        <taxon>Bacillati</taxon>
        <taxon>Actinomycetota</taxon>
        <taxon>Actinomycetes</taxon>
        <taxon>Micrococcales</taxon>
        <taxon>Cellulomonadaceae</taxon>
        <taxon>Cellulomonas</taxon>
    </lineage>
</organism>
<accession>A0A919P825</accession>
<evidence type="ECO:0000313" key="3">
    <source>
        <dbReference type="Proteomes" id="UP000642125"/>
    </source>
</evidence>
<dbReference type="GO" id="GO:0016758">
    <property type="term" value="F:hexosyltransferase activity"/>
    <property type="evidence" value="ECO:0007669"/>
    <property type="project" value="UniProtKB-ARBA"/>
</dbReference>
<proteinExistence type="predicted"/>
<feature type="domain" description="Glycosyltransferase 2-like" evidence="1">
    <location>
        <begin position="5"/>
        <end position="119"/>
    </location>
</feature>
<comment type="caution">
    <text evidence="2">The sequence shown here is derived from an EMBL/GenBank/DDBJ whole genome shotgun (WGS) entry which is preliminary data.</text>
</comment>
<protein>
    <submittedName>
        <fullName evidence="2">Colanic acid biosynthesis glycosyltransferase WcaA</fullName>
    </submittedName>
</protein>
<dbReference type="SUPFAM" id="SSF53448">
    <property type="entry name" value="Nucleotide-diphospho-sugar transferases"/>
    <property type="match status" value="1"/>
</dbReference>
<dbReference type="AlphaFoldDB" id="A0A919P825"/>
<name>A0A919P825_9CELL</name>
<dbReference type="InterPro" id="IPR001173">
    <property type="entry name" value="Glyco_trans_2-like"/>
</dbReference>
<evidence type="ECO:0000313" key="2">
    <source>
        <dbReference type="EMBL" id="GIG36089.1"/>
    </source>
</evidence>
<gene>
    <name evidence="2" type="ORF">Cpa01nite_14700</name>
</gene>
<dbReference type="RefSeq" id="WP_203668122.1">
    <property type="nucleotide sequence ID" value="NZ_BONO01000009.1"/>
</dbReference>